<dbReference type="SUPFAM" id="SSF53474">
    <property type="entry name" value="alpha/beta-Hydrolases"/>
    <property type="match status" value="1"/>
</dbReference>
<gene>
    <name evidence="2" type="ORF">EV356DRAFT_450699</name>
</gene>
<dbReference type="PANTHER" id="PTHR37017:SF13">
    <property type="entry name" value="AB HYDROLASE-1 DOMAIN-CONTAINING PROTEIN"/>
    <property type="match status" value="1"/>
</dbReference>
<dbReference type="PANTHER" id="PTHR37017">
    <property type="entry name" value="AB HYDROLASE-1 DOMAIN-CONTAINING PROTEIN-RELATED"/>
    <property type="match status" value="1"/>
</dbReference>
<protein>
    <submittedName>
        <fullName evidence="2">Alpha/beta-hydrolase</fullName>
    </submittedName>
</protein>
<evidence type="ECO:0000313" key="2">
    <source>
        <dbReference type="EMBL" id="KAF2232222.1"/>
    </source>
</evidence>
<accession>A0A6A6H2K7</accession>
<dbReference type="InterPro" id="IPR000073">
    <property type="entry name" value="AB_hydrolase_1"/>
</dbReference>
<keyword evidence="3" id="KW-1185">Reference proteome</keyword>
<dbReference type="EMBL" id="ML991818">
    <property type="protein sequence ID" value="KAF2232222.1"/>
    <property type="molecule type" value="Genomic_DNA"/>
</dbReference>
<evidence type="ECO:0000259" key="1">
    <source>
        <dbReference type="Pfam" id="PF12697"/>
    </source>
</evidence>
<dbReference type="Gene3D" id="3.40.50.1820">
    <property type="entry name" value="alpha/beta hydrolase"/>
    <property type="match status" value="1"/>
</dbReference>
<dbReference type="OrthoDB" id="1263307at2759"/>
<keyword evidence="2" id="KW-0378">Hydrolase</keyword>
<sequence length="281" mass="30302">MASREASLAVVICSGSYHTPEPYQPFINALSKQGIEAYCPQLPSSDLSKMNVGDVSNPDYEREPPANGYPQPADDAVVLIDLLKSLIIGSGKQVIVLGHSSGGFTATFVSIPELQASVRKLRGEAGGILGIFYEAGFLVPVGESVHSFFQPKDGSDPIIPPYSVIHAHGFDSLLSTKEGAKYFFNGMDEAIAQHYETTLTASPVFTTVLDNDAYTGLPCAYLISENDLALPAAYQEGMVAMQSQRPGVRMTTYRAPCGHSPHLQWTDGLVEKVKEFAQNLL</sequence>
<dbReference type="InterPro" id="IPR052897">
    <property type="entry name" value="Sec-Metab_Biosynth_Hydrolase"/>
</dbReference>
<proteinExistence type="predicted"/>
<name>A0A6A6H2K7_VIRVR</name>
<dbReference type="AlphaFoldDB" id="A0A6A6H2K7"/>
<feature type="domain" description="AB hydrolase-1" evidence="1">
    <location>
        <begin position="10"/>
        <end position="271"/>
    </location>
</feature>
<dbReference type="Proteomes" id="UP000800092">
    <property type="component" value="Unassembled WGS sequence"/>
</dbReference>
<organism evidence="2 3">
    <name type="scientific">Viridothelium virens</name>
    <name type="common">Speckled blister lichen</name>
    <name type="synonym">Trypethelium virens</name>
    <dbReference type="NCBI Taxonomy" id="1048519"/>
    <lineage>
        <taxon>Eukaryota</taxon>
        <taxon>Fungi</taxon>
        <taxon>Dikarya</taxon>
        <taxon>Ascomycota</taxon>
        <taxon>Pezizomycotina</taxon>
        <taxon>Dothideomycetes</taxon>
        <taxon>Dothideomycetes incertae sedis</taxon>
        <taxon>Trypetheliales</taxon>
        <taxon>Trypetheliaceae</taxon>
        <taxon>Viridothelium</taxon>
    </lineage>
</organism>
<evidence type="ECO:0000313" key="3">
    <source>
        <dbReference type="Proteomes" id="UP000800092"/>
    </source>
</evidence>
<reference evidence="2" key="1">
    <citation type="journal article" date="2020" name="Stud. Mycol.">
        <title>101 Dothideomycetes genomes: a test case for predicting lifestyles and emergence of pathogens.</title>
        <authorList>
            <person name="Haridas S."/>
            <person name="Albert R."/>
            <person name="Binder M."/>
            <person name="Bloem J."/>
            <person name="Labutti K."/>
            <person name="Salamov A."/>
            <person name="Andreopoulos B."/>
            <person name="Baker S."/>
            <person name="Barry K."/>
            <person name="Bills G."/>
            <person name="Bluhm B."/>
            <person name="Cannon C."/>
            <person name="Castanera R."/>
            <person name="Culley D."/>
            <person name="Daum C."/>
            <person name="Ezra D."/>
            <person name="Gonzalez J."/>
            <person name="Henrissat B."/>
            <person name="Kuo A."/>
            <person name="Liang C."/>
            <person name="Lipzen A."/>
            <person name="Lutzoni F."/>
            <person name="Magnuson J."/>
            <person name="Mondo S."/>
            <person name="Nolan M."/>
            <person name="Ohm R."/>
            <person name="Pangilinan J."/>
            <person name="Park H.-J."/>
            <person name="Ramirez L."/>
            <person name="Alfaro M."/>
            <person name="Sun H."/>
            <person name="Tritt A."/>
            <person name="Yoshinaga Y."/>
            <person name="Zwiers L.-H."/>
            <person name="Turgeon B."/>
            <person name="Goodwin S."/>
            <person name="Spatafora J."/>
            <person name="Crous P."/>
            <person name="Grigoriev I."/>
        </authorList>
    </citation>
    <scope>NUCLEOTIDE SEQUENCE</scope>
    <source>
        <strain evidence="2">Tuck. ex Michener</strain>
    </source>
</reference>
<dbReference type="Pfam" id="PF12697">
    <property type="entry name" value="Abhydrolase_6"/>
    <property type="match status" value="1"/>
</dbReference>
<dbReference type="InterPro" id="IPR029058">
    <property type="entry name" value="AB_hydrolase_fold"/>
</dbReference>
<dbReference type="GO" id="GO:0016787">
    <property type="term" value="F:hydrolase activity"/>
    <property type="evidence" value="ECO:0007669"/>
    <property type="project" value="UniProtKB-KW"/>
</dbReference>